<feature type="binding site" evidence="3">
    <location>
        <position position="123"/>
    </location>
    <ligand>
        <name>substrate</name>
    </ligand>
</feature>
<reference evidence="6 7" key="1">
    <citation type="submission" date="2019-11" db="EMBL/GenBank/DDBJ databases">
        <title>Characterisation of Fundicoccus ignavus gen. nov. sp. nov., a novel genus of the family Aerococcaceae isolated from bulk tank milk.</title>
        <authorList>
            <person name="Siebert A."/>
            <person name="Huptas C."/>
            <person name="Wenning M."/>
            <person name="Scherer S."/>
            <person name="Doll E.V."/>
        </authorList>
    </citation>
    <scope>NUCLEOTIDE SEQUENCE [LARGE SCALE GENOMIC DNA]</scope>
    <source>
        <strain evidence="4 7">DSM 109653</strain>
        <strain evidence="5 6">WS4759</strain>
    </source>
</reference>
<dbReference type="CDD" id="cd01398">
    <property type="entry name" value="RPI_A"/>
    <property type="match status" value="1"/>
</dbReference>
<dbReference type="InterPro" id="IPR020672">
    <property type="entry name" value="Ribose5P_isomerase_typA_subgr"/>
</dbReference>
<evidence type="ECO:0000256" key="3">
    <source>
        <dbReference type="HAMAP-Rule" id="MF_00170"/>
    </source>
</evidence>
<dbReference type="SUPFAM" id="SSF75445">
    <property type="entry name" value="D-ribose-5-phosphate isomerase (RpiA), lid domain"/>
    <property type="match status" value="1"/>
</dbReference>
<keyword evidence="2 3" id="KW-0413">Isomerase</keyword>
<evidence type="ECO:0000313" key="7">
    <source>
        <dbReference type="Proteomes" id="UP000469870"/>
    </source>
</evidence>
<name>A0A6I2GK20_9LACT</name>
<dbReference type="InterPro" id="IPR050262">
    <property type="entry name" value="Ribose-5P_isomerase"/>
</dbReference>
<comment type="pathway">
    <text evidence="3">Carbohydrate degradation; pentose phosphate pathway; D-ribose 5-phosphate from D-ribulose 5-phosphate (non-oxidative stage): step 1/1.</text>
</comment>
<dbReference type="AlphaFoldDB" id="A0A6I2GK20"/>
<dbReference type="Gene3D" id="3.30.70.260">
    <property type="match status" value="1"/>
</dbReference>
<dbReference type="GO" id="GO:0009052">
    <property type="term" value="P:pentose-phosphate shunt, non-oxidative branch"/>
    <property type="evidence" value="ECO:0007669"/>
    <property type="project" value="UniProtKB-UniRule"/>
</dbReference>
<feature type="active site" description="Proton acceptor" evidence="3">
    <location>
        <position position="105"/>
    </location>
</feature>
<protein>
    <recommendedName>
        <fullName evidence="3">Ribose-5-phosphate isomerase A</fullName>
        <ecNumber evidence="3">5.3.1.6</ecNumber>
    </recommendedName>
    <alternativeName>
        <fullName evidence="3">Phosphoriboisomerase A</fullName>
        <shortName evidence="3">PRI</shortName>
    </alternativeName>
</protein>
<dbReference type="PANTHER" id="PTHR43748">
    <property type="entry name" value="RIBOSE-5-PHOSPHATE ISOMERASE 3, CHLOROPLASTIC-RELATED"/>
    <property type="match status" value="1"/>
</dbReference>
<dbReference type="RefSeq" id="WP_153861537.1">
    <property type="nucleotide sequence ID" value="NZ_WJQR01000003.1"/>
</dbReference>
<dbReference type="EC" id="5.3.1.6" evidence="3"/>
<evidence type="ECO:0000313" key="4">
    <source>
        <dbReference type="EMBL" id="MRI81103.1"/>
    </source>
</evidence>
<feature type="binding site" evidence="3">
    <location>
        <begin position="26"/>
        <end position="29"/>
    </location>
    <ligand>
        <name>substrate</name>
    </ligand>
</feature>
<gene>
    <name evidence="3 5" type="primary">rpiA</name>
    <name evidence="5" type="ORF">GIY09_10030</name>
    <name evidence="4" type="ORF">GIY11_03640</name>
</gene>
<evidence type="ECO:0000256" key="1">
    <source>
        <dbReference type="ARBA" id="ARBA00001713"/>
    </source>
</evidence>
<organism evidence="5 6">
    <name type="scientific">Fundicoccus ignavus</name>
    <dbReference type="NCBI Taxonomy" id="2664442"/>
    <lineage>
        <taxon>Bacteria</taxon>
        <taxon>Bacillati</taxon>
        <taxon>Bacillota</taxon>
        <taxon>Bacilli</taxon>
        <taxon>Lactobacillales</taxon>
        <taxon>Aerococcaceae</taxon>
        <taxon>Fundicoccus</taxon>
    </lineage>
</organism>
<feature type="binding site" evidence="3">
    <location>
        <begin position="96"/>
        <end position="99"/>
    </location>
    <ligand>
        <name>substrate</name>
    </ligand>
</feature>
<evidence type="ECO:0000256" key="2">
    <source>
        <dbReference type="ARBA" id="ARBA00023235"/>
    </source>
</evidence>
<proteinExistence type="inferred from homology"/>
<dbReference type="EMBL" id="WJQS01000009">
    <property type="protein sequence ID" value="MRI86182.1"/>
    <property type="molecule type" value="Genomic_DNA"/>
</dbReference>
<dbReference type="NCBIfam" id="TIGR00021">
    <property type="entry name" value="rpiA"/>
    <property type="match status" value="1"/>
</dbReference>
<accession>A0A6I2GK20</accession>
<dbReference type="Pfam" id="PF06026">
    <property type="entry name" value="Rib_5-P_isom_A"/>
    <property type="match status" value="1"/>
</dbReference>
<comment type="function">
    <text evidence="3">Catalyzes the reversible conversion of ribose-5-phosphate to ribulose 5-phosphate.</text>
</comment>
<dbReference type="InterPro" id="IPR004788">
    <property type="entry name" value="Ribose5P_isomerase_type_A"/>
</dbReference>
<dbReference type="Gene3D" id="3.40.50.1360">
    <property type="match status" value="1"/>
</dbReference>
<comment type="catalytic activity">
    <reaction evidence="1 3">
        <text>aldehydo-D-ribose 5-phosphate = D-ribulose 5-phosphate</text>
        <dbReference type="Rhea" id="RHEA:14657"/>
        <dbReference type="ChEBI" id="CHEBI:58121"/>
        <dbReference type="ChEBI" id="CHEBI:58273"/>
        <dbReference type="EC" id="5.3.1.6"/>
    </reaction>
</comment>
<dbReference type="Proteomes" id="UP000469870">
    <property type="component" value="Unassembled WGS sequence"/>
</dbReference>
<evidence type="ECO:0000313" key="6">
    <source>
        <dbReference type="Proteomes" id="UP000430975"/>
    </source>
</evidence>
<comment type="similarity">
    <text evidence="3">Belongs to the ribose 5-phosphate isomerase family.</text>
</comment>
<evidence type="ECO:0000313" key="5">
    <source>
        <dbReference type="EMBL" id="MRI86182.1"/>
    </source>
</evidence>
<dbReference type="GO" id="GO:0004751">
    <property type="term" value="F:ribose-5-phosphate isomerase activity"/>
    <property type="evidence" value="ECO:0007669"/>
    <property type="project" value="UniProtKB-UniRule"/>
</dbReference>
<sequence length="226" mass="24986">MTNVKETVGRKAADYVQSGMVVGLGTGSTAYWFVDEIGRRIKSGELTDIKGVPTSKQTEDQARKLGIPLVTLDEINQIDVLADGADETTTDFNGIKGGGGALLHEKIVAQNSRKIIWIVGENKVVDYLGKFPLPVEVIQFGSWKLFKNFDRAGMNPSFRKSGRDSLFITDSGNYIIDLHLDHIQNPQQLAFELKNMVGVVDHGLFLNYPDVILVGQEDGEILIHER</sequence>
<dbReference type="FunFam" id="3.40.50.1360:FF:000001">
    <property type="entry name" value="Ribose-5-phosphate isomerase A"/>
    <property type="match status" value="1"/>
</dbReference>
<dbReference type="NCBIfam" id="NF001924">
    <property type="entry name" value="PRK00702.1"/>
    <property type="match status" value="1"/>
</dbReference>
<keyword evidence="6" id="KW-1185">Reference proteome</keyword>
<dbReference type="PANTHER" id="PTHR43748:SF3">
    <property type="entry name" value="RIBOSE-5-PHOSPHATE ISOMERASE 3, CHLOROPLASTIC-RELATED"/>
    <property type="match status" value="1"/>
</dbReference>
<dbReference type="Proteomes" id="UP000430975">
    <property type="component" value="Unassembled WGS sequence"/>
</dbReference>
<dbReference type="InterPro" id="IPR037171">
    <property type="entry name" value="NagB/RpiA_transferase-like"/>
</dbReference>
<dbReference type="SUPFAM" id="SSF100950">
    <property type="entry name" value="NagB/RpiA/CoA transferase-like"/>
    <property type="match status" value="1"/>
</dbReference>
<feature type="binding site" evidence="3">
    <location>
        <begin position="83"/>
        <end position="86"/>
    </location>
    <ligand>
        <name>substrate</name>
    </ligand>
</feature>
<dbReference type="HAMAP" id="MF_00170">
    <property type="entry name" value="Rib_5P_isom_A"/>
    <property type="match status" value="1"/>
</dbReference>
<dbReference type="UniPathway" id="UPA00115">
    <property type="reaction ID" value="UER00412"/>
</dbReference>
<comment type="subunit">
    <text evidence="3">Homodimer.</text>
</comment>
<comment type="caution">
    <text evidence="5">The sequence shown here is derived from an EMBL/GenBank/DDBJ whole genome shotgun (WGS) entry which is preliminary data.</text>
</comment>
<dbReference type="EMBL" id="WJQR01000003">
    <property type="protein sequence ID" value="MRI81103.1"/>
    <property type="molecule type" value="Genomic_DNA"/>
</dbReference>